<reference evidence="2" key="2">
    <citation type="journal article" date="2014" name="BMC Genomics">
        <title>A genomic perspective to assessing quality of mass-reared SIT flies used in Mediterranean fruit fly (Ceratitis capitata) eradication in California.</title>
        <authorList>
            <person name="Calla B."/>
            <person name="Hall B."/>
            <person name="Hou S."/>
            <person name="Geib S.M."/>
        </authorList>
    </citation>
    <scope>NUCLEOTIDE SEQUENCE</scope>
</reference>
<dbReference type="PANTHER" id="PTHR12334">
    <property type="entry name" value="BAG FAMILY MOLECULAR CHAPERONE REGULATOR 2"/>
    <property type="match status" value="1"/>
</dbReference>
<dbReference type="GO" id="GO:0050821">
    <property type="term" value="P:protein stabilization"/>
    <property type="evidence" value="ECO:0007669"/>
    <property type="project" value="TreeGrafter"/>
</dbReference>
<feature type="transmembrane region" description="Helical" evidence="1">
    <location>
        <begin position="15"/>
        <end position="33"/>
    </location>
</feature>
<keyword evidence="1" id="KW-0472">Membrane</keyword>
<accession>W8BN41</accession>
<keyword evidence="1" id="KW-1133">Transmembrane helix</keyword>
<evidence type="ECO:0000256" key="1">
    <source>
        <dbReference type="SAM" id="Phobius"/>
    </source>
</evidence>
<evidence type="ECO:0000313" key="2">
    <source>
        <dbReference type="EMBL" id="JAC00218.1"/>
    </source>
</evidence>
<keyword evidence="1" id="KW-0812">Transmembrane</keyword>
<dbReference type="AlphaFoldDB" id="W8BN41"/>
<dbReference type="GO" id="GO:0051087">
    <property type="term" value="F:protein-folding chaperone binding"/>
    <property type="evidence" value="ECO:0007669"/>
    <property type="project" value="InterPro"/>
</dbReference>
<name>W8BN41_CERCA</name>
<dbReference type="EMBL" id="GAMC01006338">
    <property type="protein sequence ID" value="JAC00218.1"/>
    <property type="molecule type" value="mRNA"/>
</dbReference>
<dbReference type="PANTHER" id="PTHR12334:SF6">
    <property type="entry name" value="BAG FAMILY MOLECULAR CHAPERONE REGULATOR 2"/>
    <property type="match status" value="1"/>
</dbReference>
<reference evidence="2" key="1">
    <citation type="submission" date="2013-07" db="EMBL/GenBank/DDBJ databases">
        <authorList>
            <person name="Geib S."/>
        </authorList>
    </citation>
    <scope>NUCLEOTIDE SEQUENCE</scope>
</reference>
<organism evidence="2">
    <name type="scientific">Ceratitis capitata</name>
    <name type="common">Mediterranean fruit fly</name>
    <name type="synonym">Tephritis capitata</name>
    <dbReference type="NCBI Taxonomy" id="7213"/>
    <lineage>
        <taxon>Eukaryota</taxon>
        <taxon>Metazoa</taxon>
        <taxon>Ecdysozoa</taxon>
        <taxon>Arthropoda</taxon>
        <taxon>Hexapoda</taxon>
        <taxon>Insecta</taxon>
        <taxon>Pterygota</taxon>
        <taxon>Neoptera</taxon>
        <taxon>Endopterygota</taxon>
        <taxon>Diptera</taxon>
        <taxon>Brachycera</taxon>
        <taxon>Muscomorpha</taxon>
        <taxon>Tephritoidea</taxon>
        <taxon>Tephritidae</taxon>
        <taxon>Ceratitis</taxon>
        <taxon>Ceratitis</taxon>
    </lineage>
</organism>
<dbReference type="GO" id="GO:0000774">
    <property type="term" value="F:adenyl-nucleotide exchange factor activity"/>
    <property type="evidence" value="ECO:0007669"/>
    <property type="project" value="InterPro"/>
</dbReference>
<dbReference type="InterPro" id="IPR037689">
    <property type="entry name" value="BAG2"/>
</dbReference>
<protein>
    <submittedName>
        <fullName evidence="2">BAG family molecular chaperone regulator 2</fullName>
    </submittedName>
</protein>
<proteinExistence type="evidence at transcript level"/>
<dbReference type="OrthoDB" id="6284251at2759"/>
<sequence length="333" mass="37337">MHLKPTVQKLHTTSFSIYFLLTFCIICFCGSGLKTKETFFTKNSSRFPKPRCLFRVMFDNFLSMLRKRRRLENVPDDSNAQTTAAGPAERAAGAEAYWDTLFNTGSTADATGISSSSFSTSANTAARHAATTTAAGDNDISLLSLPSMALCSTDRPIDLNERFLSVLDQLDARVEKFRKDALGLQEKKDFLLMSVDLIKSHDMLHTMMEGEREEIFCYIHRVTSRLSTVDLTVHTVRDRSQQDALSQINELIDMMITMGDPVMSRQRCQQYLNACCSAAEASSSYEYGVDMDAGPVDKKFESVLLGCTLDDQKNIKKRLQALMGYLNKQTIRN</sequence>
<dbReference type="Gene3D" id="1.20.58.890">
    <property type="match status" value="1"/>
</dbReference>
<gene>
    <name evidence="2" type="primary">BAG2</name>
</gene>